<evidence type="ECO:0000259" key="4">
    <source>
        <dbReference type="Pfam" id="PF09972"/>
    </source>
</evidence>
<name>A0ABM8GH49_9MICO</name>
<dbReference type="Proteomes" id="UP001321498">
    <property type="component" value="Chromosome"/>
</dbReference>
<reference evidence="7" key="1">
    <citation type="journal article" date="2019" name="Int. J. Syst. Evol. Microbiol.">
        <title>The Global Catalogue of Microorganisms (GCM) 10K type strain sequencing project: providing services to taxonomists for standard genome sequencing and annotation.</title>
        <authorList>
            <consortium name="The Broad Institute Genomics Platform"/>
            <consortium name="The Broad Institute Genome Sequencing Center for Infectious Disease"/>
            <person name="Wu L."/>
            <person name="Ma J."/>
        </authorList>
    </citation>
    <scope>NUCLEOTIDE SEQUENCE [LARGE SCALE GENOMIC DNA]</scope>
    <source>
        <strain evidence="7">NBRC 108725</strain>
    </source>
</reference>
<dbReference type="RefSeq" id="WP_286277541.1">
    <property type="nucleotide sequence ID" value="NZ_AP027731.1"/>
</dbReference>
<feature type="compositionally biased region" description="Gly residues" evidence="1">
    <location>
        <begin position="603"/>
        <end position="622"/>
    </location>
</feature>
<feature type="domain" description="DUF2207" evidence="4">
    <location>
        <begin position="60"/>
        <end position="248"/>
    </location>
</feature>
<organism evidence="6 7">
    <name type="scientific">Naasia aerilata</name>
    <dbReference type="NCBI Taxonomy" id="1162966"/>
    <lineage>
        <taxon>Bacteria</taxon>
        <taxon>Bacillati</taxon>
        <taxon>Actinomycetota</taxon>
        <taxon>Actinomycetes</taxon>
        <taxon>Micrococcales</taxon>
        <taxon>Microbacteriaceae</taxon>
        <taxon>Naasia</taxon>
    </lineage>
</organism>
<evidence type="ECO:0008006" key="8">
    <source>
        <dbReference type="Google" id="ProtNLM"/>
    </source>
</evidence>
<evidence type="ECO:0000313" key="7">
    <source>
        <dbReference type="Proteomes" id="UP001321498"/>
    </source>
</evidence>
<feature type="transmembrane region" description="Helical" evidence="2">
    <location>
        <begin position="266"/>
        <end position="287"/>
    </location>
</feature>
<feature type="transmembrane region" description="Helical" evidence="2">
    <location>
        <begin position="435"/>
        <end position="456"/>
    </location>
</feature>
<proteinExistence type="predicted"/>
<evidence type="ECO:0000256" key="1">
    <source>
        <dbReference type="SAM" id="MobiDB-lite"/>
    </source>
</evidence>
<evidence type="ECO:0000256" key="3">
    <source>
        <dbReference type="SAM" id="SignalP"/>
    </source>
</evidence>
<protein>
    <recommendedName>
        <fullName evidence="8">DUF2207 domain-containing protein</fullName>
    </recommendedName>
</protein>
<feature type="transmembrane region" description="Helical" evidence="2">
    <location>
        <begin position="462"/>
        <end position="480"/>
    </location>
</feature>
<dbReference type="EMBL" id="AP027731">
    <property type="protein sequence ID" value="BDZ47676.1"/>
    <property type="molecule type" value="Genomic_DNA"/>
</dbReference>
<feature type="compositionally biased region" description="Low complexity" evidence="1">
    <location>
        <begin position="592"/>
        <end position="602"/>
    </location>
</feature>
<dbReference type="Pfam" id="PF20990">
    <property type="entry name" value="DUF2207_C"/>
    <property type="match status" value="1"/>
</dbReference>
<dbReference type="InterPro" id="IPR048389">
    <property type="entry name" value="YciQ-like_C"/>
</dbReference>
<dbReference type="Pfam" id="PF09972">
    <property type="entry name" value="DUF2207"/>
    <property type="match status" value="1"/>
</dbReference>
<feature type="chain" id="PRO_5045432052" description="DUF2207 domain-containing protein" evidence="3">
    <location>
        <begin position="28"/>
        <end position="622"/>
    </location>
</feature>
<evidence type="ECO:0000259" key="5">
    <source>
        <dbReference type="Pfam" id="PF20990"/>
    </source>
</evidence>
<keyword evidence="2" id="KW-1133">Transmembrane helix</keyword>
<feature type="domain" description="Predicted membrane protein YciQ-like C-terminal" evidence="5">
    <location>
        <begin position="322"/>
        <end position="551"/>
    </location>
</feature>
<evidence type="ECO:0000313" key="6">
    <source>
        <dbReference type="EMBL" id="BDZ47676.1"/>
    </source>
</evidence>
<feature type="region of interest" description="Disordered" evidence="1">
    <location>
        <begin position="592"/>
        <end position="622"/>
    </location>
</feature>
<evidence type="ECO:0000256" key="2">
    <source>
        <dbReference type="SAM" id="Phobius"/>
    </source>
</evidence>
<keyword evidence="3" id="KW-0732">Signal</keyword>
<feature type="signal peptide" evidence="3">
    <location>
        <begin position="1"/>
        <end position="27"/>
    </location>
</feature>
<gene>
    <name evidence="6" type="ORF">GCM10025866_35850</name>
</gene>
<keyword evidence="2" id="KW-0472">Membrane</keyword>
<keyword evidence="7" id="KW-1185">Reference proteome</keyword>
<keyword evidence="2" id="KW-0812">Transmembrane</keyword>
<dbReference type="InterPro" id="IPR018702">
    <property type="entry name" value="DUF2207"/>
</dbReference>
<accession>A0ABM8GH49</accession>
<sequence length="622" mass="64816">MRTALAMIVAAAIAVLPVLGVAGPATATPFVAPAAAAGAPAAPAVAHSDVDDFSFSSFTADYTLDRDADGRSTLKTVEILVADFPQTDQNHGIRRALVDQYQGAPTDLTVASVTDENGTPLDYETDSEDEFLVLTIASDDFVHGSRTYVITYEQRNVTLENGEGGADEFYWDVNGTGWAQPFGTVTARLHLPNDLASALTGSSTCYRGGQGDSTQCPVETASSGDETVLTAAERDLGPGENVTIAVGFEAGTFVPRDDSLFASPGLALLFMMSVVVLLGAIVAAILFRVLRLRDAPGYPVVVPQYLPLQKPDLLVSSVLVGKRGRAVAATLVGLAVRGVVRLVEEPGQGRKPLYAVEFVSYEGRPRLGSGPRGVSTQERKVLRALFGKGTPGERRTLDPKDTKLGNAMQKVVRALPADAIDAGLQRRPPIEPRSAIGAIGCVGMVATVVFSIVLLASALGGFVPVLGLLLAPFGILTFLLPSKRPLTSAGAEVRDYLLGVRDYLRLAEADRLRMLQSPDGALRGADNVVQLYEQLLPHAVLFKVEEDWARVLGTFYEQQDAQPDWYVGSSAFNAAAFSSGISGLSTSAASSFSGSSTSSSSGGSSGGGFSGGGGGGGGGGGV</sequence>